<reference evidence="1 2" key="1">
    <citation type="submission" date="2015-06" db="EMBL/GenBank/DDBJ databases">
        <title>Survival trade-offs in plant roots during colonization by closely related pathogenic and mutualistic fungi.</title>
        <authorList>
            <person name="Hacquard S."/>
            <person name="Kracher B."/>
            <person name="Hiruma K."/>
            <person name="Weinman A."/>
            <person name="Muench P."/>
            <person name="Garrido Oter R."/>
            <person name="Ver Loren van Themaat E."/>
            <person name="Dallerey J.-F."/>
            <person name="Damm U."/>
            <person name="Henrissat B."/>
            <person name="Lespinet O."/>
            <person name="Thon M."/>
            <person name="Kemen E."/>
            <person name="McHardy A.C."/>
            <person name="Schulze-Lefert P."/>
            <person name="O'Connell R.J."/>
        </authorList>
    </citation>
    <scope>NUCLEOTIDE SEQUENCE [LARGE SCALE GENOMIC DNA]</scope>
    <source>
        <strain evidence="1 2">MAFF 238704</strain>
    </source>
</reference>
<proteinExistence type="predicted"/>
<gene>
    <name evidence="1" type="ORF">CI238_13443</name>
</gene>
<dbReference type="EMBL" id="LFIW01002291">
    <property type="protein sequence ID" value="KZL76116.1"/>
    <property type="molecule type" value="Genomic_DNA"/>
</dbReference>
<comment type="caution">
    <text evidence="1">The sequence shown here is derived from an EMBL/GenBank/DDBJ whole genome shotgun (WGS) entry which is preliminary data.</text>
</comment>
<protein>
    <submittedName>
        <fullName evidence="1">Uncharacterized protein</fullName>
    </submittedName>
</protein>
<dbReference type="Proteomes" id="UP000076584">
    <property type="component" value="Unassembled WGS sequence"/>
</dbReference>
<dbReference type="AlphaFoldDB" id="A0A166WYQ8"/>
<evidence type="ECO:0000313" key="1">
    <source>
        <dbReference type="EMBL" id="KZL76116.1"/>
    </source>
</evidence>
<name>A0A166WYQ8_COLIC</name>
<organism evidence="1 2">
    <name type="scientific">Colletotrichum incanum</name>
    <name type="common">Soybean anthracnose fungus</name>
    <dbReference type="NCBI Taxonomy" id="1573173"/>
    <lineage>
        <taxon>Eukaryota</taxon>
        <taxon>Fungi</taxon>
        <taxon>Dikarya</taxon>
        <taxon>Ascomycota</taxon>
        <taxon>Pezizomycotina</taxon>
        <taxon>Sordariomycetes</taxon>
        <taxon>Hypocreomycetidae</taxon>
        <taxon>Glomerellales</taxon>
        <taxon>Glomerellaceae</taxon>
        <taxon>Colletotrichum</taxon>
        <taxon>Colletotrichum spaethianum species complex</taxon>
    </lineage>
</organism>
<keyword evidence="2" id="KW-1185">Reference proteome</keyword>
<evidence type="ECO:0000313" key="2">
    <source>
        <dbReference type="Proteomes" id="UP000076584"/>
    </source>
</evidence>
<sequence>MKEEENEEEVNVNIEILSRILSDILNDSRKQKAEDSVYCYSCKGHASSHGGVKPAIALQFVSNISKF</sequence>
<accession>A0A166WYQ8</accession>